<protein>
    <submittedName>
        <fullName evidence="1">Uncharacterized protein</fullName>
    </submittedName>
</protein>
<proteinExistence type="predicted"/>
<accession>A0AAQ3QEM0</accession>
<keyword evidence="2" id="KW-1185">Reference proteome</keyword>
<dbReference type="AlphaFoldDB" id="A0AAQ3QEM0"/>
<gene>
    <name evidence="1" type="ORF">Cni_G16911</name>
</gene>
<reference evidence="1 2" key="1">
    <citation type="submission" date="2023-10" db="EMBL/GenBank/DDBJ databases">
        <title>Chromosome-scale genome assembly provides insights into flower coloration mechanisms of Canna indica.</title>
        <authorList>
            <person name="Li C."/>
        </authorList>
    </citation>
    <scope>NUCLEOTIDE SEQUENCE [LARGE SCALE GENOMIC DNA]</scope>
    <source>
        <tissue evidence="1">Flower</tissue>
    </source>
</reference>
<dbReference type="Proteomes" id="UP001327560">
    <property type="component" value="Chromosome 5"/>
</dbReference>
<organism evidence="1 2">
    <name type="scientific">Canna indica</name>
    <name type="common">Indian-shot</name>
    <dbReference type="NCBI Taxonomy" id="4628"/>
    <lineage>
        <taxon>Eukaryota</taxon>
        <taxon>Viridiplantae</taxon>
        <taxon>Streptophyta</taxon>
        <taxon>Embryophyta</taxon>
        <taxon>Tracheophyta</taxon>
        <taxon>Spermatophyta</taxon>
        <taxon>Magnoliopsida</taxon>
        <taxon>Liliopsida</taxon>
        <taxon>Zingiberales</taxon>
        <taxon>Cannaceae</taxon>
        <taxon>Canna</taxon>
    </lineage>
</organism>
<evidence type="ECO:0000313" key="2">
    <source>
        <dbReference type="Proteomes" id="UP001327560"/>
    </source>
</evidence>
<sequence>MKLKCLSWRYLLAEAGDTIYASFIGTKQYKDVIADANILQGTMFHEDNAENDLIDTKSYQSDKPLQTKQKRLKGSPKPAAHRVAVLSTLAILRVLATSSATKEHENLSVK</sequence>
<dbReference type="EMBL" id="CP136894">
    <property type="protein sequence ID" value="WOL08159.1"/>
    <property type="molecule type" value="Genomic_DNA"/>
</dbReference>
<evidence type="ECO:0000313" key="1">
    <source>
        <dbReference type="EMBL" id="WOL08159.1"/>
    </source>
</evidence>
<dbReference type="PANTHER" id="PTHR47523">
    <property type="entry name" value="F21O3.11 PROTEIN"/>
    <property type="match status" value="1"/>
</dbReference>
<dbReference type="PANTHER" id="PTHR47523:SF1">
    <property type="entry name" value="F21O3.11 PROTEIN"/>
    <property type="match status" value="1"/>
</dbReference>
<name>A0AAQ3QEM0_9LILI</name>